<dbReference type="eggNOG" id="arCOG00072">
    <property type="taxonomic scope" value="Archaea"/>
</dbReference>
<dbReference type="PANTHER" id="PTHR43196:SF2">
    <property type="entry name" value="PHOSPHOADENOSINE PHOSPHOSULFATE REDUCTASE"/>
    <property type="match status" value="1"/>
</dbReference>
<dbReference type="RefSeq" id="WP_011838700.1">
    <property type="nucleotide sequence ID" value="NC_009033.1"/>
</dbReference>
<dbReference type="Pfam" id="PF01507">
    <property type="entry name" value="PAPS_reduct"/>
    <property type="match status" value="1"/>
</dbReference>
<dbReference type="SUPFAM" id="SSF52402">
    <property type="entry name" value="Adenine nucleotide alpha hydrolases-like"/>
    <property type="match status" value="1"/>
</dbReference>
<dbReference type="Proteomes" id="UP000000254">
    <property type="component" value="Chromosome"/>
</dbReference>
<evidence type="ECO:0000259" key="1">
    <source>
        <dbReference type="Pfam" id="PF01507"/>
    </source>
</evidence>
<evidence type="ECO:0000313" key="2">
    <source>
        <dbReference type="EMBL" id="ABN69509.1"/>
    </source>
</evidence>
<evidence type="ECO:0000313" key="3">
    <source>
        <dbReference type="Proteomes" id="UP000000254"/>
    </source>
</evidence>
<keyword evidence="3" id="KW-1185">Reference proteome</keyword>
<reference evidence="3" key="1">
    <citation type="journal article" date="2009" name="BMC Genomics">
        <title>The complete genome sequence of Staphylothermus marinus reveals differences in sulfur metabolism among heterotrophic Crenarchaeota.</title>
        <authorList>
            <person name="Anderson I.J."/>
            <person name="Dharmarajan L."/>
            <person name="Rodriguez J."/>
            <person name="Hooper S."/>
            <person name="Porat I."/>
            <person name="Ulrich L.E."/>
            <person name="Elkins J.G."/>
            <person name="Mavromatis K."/>
            <person name="Sun H."/>
            <person name="Land M."/>
            <person name="Lapidus A."/>
            <person name="Lucas S."/>
            <person name="Barry K."/>
            <person name="Huber H."/>
            <person name="Zhulin I.B."/>
            <person name="Whitman W.B."/>
            <person name="Mukhopadhyay B."/>
            <person name="Woese C."/>
            <person name="Bristow J."/>
            <person name="Kyrpides N."/>
        </authorList>
    </citation>
    <scope>NUCLEOTIDE SEQUENCE [LARGE SCALE GENOMIC DNA]</scope>
    <source>
        <strain evidence="3">ATCC 43588 / DSM 3639 / JCM 9404 / F1</strain>
    </source>
</reference>
<protein>
    <submittedName>
        <fullName evidence="2">Phosphoadenosine phosphosulfate reductase</fullName>
    </submittedName>
</protein>
<reference evidence="2 3" key="2">
    <citation type="journal article" date="2009" name="Stand. Genomic Sci.">
        <title>Complete genome sequence of Staphylothermus marinus Stetter and Fiala 1986 type strain F1.</title>
        <authorList>
            <person name="Anderson I.J."/>
            <person name="Sun H."/>
            <person name="Lapidus A."/>
            <person name="Copeland A."/>
            <person name="Glavina Del Rio T."/>
            <person name="Tice H."/>
            <person name="Dalin E."/>
            <person name="Lucas S."/>
            <person name="Barry K."/>
            <person name="Land M."/>
            <person name="Richardson P."/>
            <person name="Huber H."/>
            <person name="Kyrpides N.C."/>
        </authorList>
    </citation>
    <scope>NUCLEOTIDE SEQUENCE [LARGE SCALE GENOMIC DNA]</scope>
    <source>
        <strain evidence="3">ATCC 43588 / DSM 3639 / JCM 9404 / F1</strain>
    </source>
</reference>
<accession>A3DLJ9</accession>
<dbReference type="EMBL" id="CP000575">
    <property type="protein sequence ID" value="ABN69509.1"/>
    <property type="molecule type" value="Genomic_DNA"/>
</dbReference>
<feature type="domain" description="Phosphoadenosine phosphosulphate reductase" evidence="1">
    <location>
        <begin position="243"/>
        <end position="414"/>
    </location>
</feature>
<dbReference type="KEGG" id="smr:Smar_0397"/>
<dbReference type="InterPro" id="IPR050128">
    <property type="entry name" value="Sulfate_adenylyltrnsfr_sub2"/>
</dbReference>
<dbReference type="HOGENOM" id="CLU_632571_0_0_2"/>
<dbReference type="AlphaFoldDB" id="A3DLJ9"/>
<dbReference type="Gene3D" id="3.40.50.620">
    <property type="entry name" value="HUPs"/>
    <property type="match status" value="1"/>
</dbReference>
<dbReference type="CDD" id="cd23947">
    <property type="entry name" value="PAPS_reductase-like_YbdN"/>
    <property type="match status" value="1"/>
</dbReference>
<name>A3DLJ9_STAMF</name>
<dbReference type="OrthoDB" id="14887at2157"/>
<dbReference type="PANTHER" id="PTHR43196">
    <property type="entry name" value="SULFATE ADENYLYLTRANSFERASE SUBUNIT 2"/>
    <property type="match status" value="1"/>
</dbReference>
<sequence length="457" mass="53315">MINIIVRSSKDADAVKAMINRFYKDWNIKVYTLHGARTIDDINYRLKEIISDDKFYLLLLGREEQNIIDELRKNKPDNLAIQVVPRKRVRNTRIEHLAWIFDIGKSIFRLAVGWRNDVEAYVLSQYKGIRLEDYNIDPAYDIFLGIGEEFLYNLEKILGGKTCELPLFVRKYGGEHDIYCGDKKVAILQIPDEGIIPKGKIIRETYDEPNEKNVLEANKQVLSLYEKISIKILEKYREWADTIIVPWSGGKDSTATLLLTLKVFSKNKVKTIYADTGTEFPWTHKYINEIAERLGVEVIRVYAGIDKGILDEGYPMPRHDNRWCTYRKIKAIEETIGKLSDGNILLVKGDRDGESRARSMRPPIYVENENKIVVTPIKFWSAAHIQLYMLLNNIELNPLYYKGFYRIGCYICPALRSWEVYIMMNDPDLRNVLDKYPLYKLFIRIRKGEIPSYKNMG</sequence>
<organism evidence="2 3">
    <name type="scientific">Staphylothermus marinus (strain ATCC 43588 / DSM 3639 / JCM 9404 / F1)</name>
    <dbReference type="NCBI Taxonomy" id="399550"/>
    <lineage>
        <taxon>Archaea</taxon>
        <taxon>Thermoproteota</taxon>
        <taxon>Thermoprotei</taxon>
        <taxon>Desulfurococcales</taxon>
        <taxon>Desulfurococcaceae</taxon>
        <taxon>Staphylothermus</taxon>
    </lineage>
</organism>
<dbReference type="NCBIfam" id="NF006351">
    <property type="entry name" value="PRK08576.1"/>
    <property type="match status" value="1"/>
</dbReference>
<dbReference type="InterPro" id="IPR014729">
    <property type="entry name" value="Rossmann-like_a/b/a_fold"/>
</dbReference>
<dbReference type="GO" id="GO:0003824">
    <property type="term" value="F:catalytic activity"/>
    <property type="evidence" value="ECO:0007669"/>
    <property type="project" value="InterPro"/>
</dbReference>
<dbReference type="GeneID" id="4906986"/>
<dbReference type="STRING" id="399550.Smar_0397"/>
<dbReference type="InterPro" id="IPR002500">
    <property type="entry name" value="PAPS_reduct_dom"/>
</dbReference>
<gene>
    <name evidence="2" type="ordered locus">Smar_0397</name>
</gene>
<proteinExistence type="predicted"/>